<evidence type="ECO:0000256" key="1">
    <source>
        <dbReference type="SAM" id="MobiDB-lite"/>
    </source>
</evidence>
<proteinExistence type="predicted"/>
<sequence length="330" mass="35634">MMDQQQQIEISKEEAANCIEKCFSLYMTKTEIILTLQNQRNVSPSFSETMLANLEASNPDFFKIYYKRLKIKEQIIEFNFLSRLQLQSMLEGKQKKQSLAQTPLPAQHHNLMIPTQDNNDGGGGGGGGGGGLYNPLDHHQQQQLQQHQQQPMVTSAAQLSMMNDTTGDIQTSSSPSLPNNIDVNSMLEENNKSIVNNIMRRNIIDQSTDVLALLQSSNNLSTTSGGFNLTGGGNGQDLGVINCTSGTTHGGFEHSDFGSIDFSQIPLTASFSFSLADGLKNPSMGGGQSKGGIEDNGMLRKSAVNLNMSIGGGLGGIGGELDSYFDSNKL</sequence>
<dbReference type="OrthoDB" id="1620396at2759"/>
<dbReference type="EMBL" id="GL883010">
    <property type="protein sequence ID" value="EGG20989.1"/>
    <property type="molecule type" value="Genomic_DNA"/>
</dbReference>
<dbReference type="InterPro" id="IPR006476">
    <property type="entry name" value="CHP01589_pln"/>
</dbReference>
<keyword evidence="3" id="KW-1185">Reference proteome</keyword>
<dbReference type="STRING" id="1054147.F4PU63"/>
<dbReference type="GeneID" id="14873598"/>
<gene>
    <name evidence="2" type="ORF">DFA_00858</name>
</gene>
<dbReference type="RefSeq" id="XP_004358839.1">
    <property type="nucleotide sequence ID" value="XM_004358782.1"/>
</dbReference>
<dbReference type="Pfam" id="PF09713">
    <property type="entry name" value="A_thal_3526"/>
    <property type="match status" value="1"/>
</dbReference>
<dbReference type="AlphaFoldDB" id="F4PU63"/>
<feature type="region of interest" description="Disordered" evidence="1">
    <location>
        <begin position="110"/>
        <end position="153"/>
    </location>
</feature>
<accession>F4PU63</accession>
<dbReference type="NCBIfam" id="TIGR01589">
    <property type="entry name" value="A_thal_3526"/>
    <property type="match status" value="1"/>
</dbReference>
<dbReference type="PANTHER" id="PTHR31871">
    <property type="entry name" value="OS02G0137100 PROTEIN"/>
    <property type="match status" value="1"/>
</dbReference>
<evidence type="ECO:0000313" key="2">
    <source>
        <dbReference type="EMBL" id="EGG20989.1"/>
    </source>
</evidence>
<protein>
    <submittedName>
        <fullName evidence="2">Uncharacterized protein</fullName>
    </submittedName>
</protein>
<dbReference type="KEGG" id="dfa:DFA_00858"/>
<feature type="compositionally biased region" description="Low complexity" evidence="1">
    <location>
        <begin position="141"/>
        <end position="150"/>
    </location>
</feature>
<dbReference type="PANTHER" id="PTHR31871:SF1">
    <property type="entry name" value="HISTIDINE-TRNA LIGASE"/>
    <property type="match status" value="1"/>
</dbReference>
<dbReference type="OMA" id="NFESNDA"/>
<reference evidence="3" key="1">
    <citation type="journal article" date="2011" name="Genome Res.">
        <title>Phylogeny-wide analysis of social amoeba genomes highlights ancient origins for complex intercellular communication.</title>
        <authorList>
            <person name="Heidel A.J."/>
            <person name="Lawal H.M."/>
            <person name="Felder M."/>
            <person name="Schilde C."/>
            <person name="Helps N.R."/>
            <person name="Tunggal B."/>
            <person name="Rivero F."/>
            <person name="John U."/>
            <person name="Schleicher M."/>
            <person name="Eichinger L."/>
            <person name="Platzer M."/>
            <person name="Noegel A.A."/>
            <person name="Schaap P."/>
            <person name="Gloeckner G."/>
        </authorList>
    </citation>
    <scope>NUCLEOTIDE SEQUENCE [LARGE SCALE GENOMIC DNA]</scope>
    <source>
        <strain evidence="3">SH3</strain>
    </source>
</reference>
<feature type="compositionally biased region" description="Gly residues" evidence="1">
    <location>
        <begin position="120"/>
        <end position="132"/>
    </location>
</feature>
<name>F4PU63_CACFS</name>
<organism evidence="2 3">
    <name type="scientific">Cavenderia fasciculata</name>
    <name type="common">Slime mold</name>
    <name type="synonym">Dictyostelium fasciculatum</name>
    <dbReference type="NCBI Taxonomy" id="261658"/>
    <lineage>
        <taxon>Eukaryota</taxon>
        <taxon>Amoebozoa</taxon>
        <taxon>Evosea</taxon>
        <taxon>Eumycetozoa</taxon>
        <taxon>Dictyostelia</taxon>
        <taxon>Acytosteliales</taxon>
        <taxon>Cavenderiaceae</taxon>
        <taxon>Cavenderia</taxon>
    </lineage>
</organism>
<evidence type="ECO:0000313" key="3">
    <source>
        <dbReference type="Proteomes" id="UP000007797"/>
    </source>
</evidence>
<dbReference type="Proteomes" id="UP000007797">
    <property type="component" value="Unassembled WGS sequence"/>
</dbReference>